<reference evidence="6 7" key="1">
    <citation type="journal article" date="2011" name="Proc. Natl. Acad. Sci. U.S.A.">
        <title>Niche of harmful alga Aureococcus anophagefferens revealed through ecogenomics.</title>
        <authorList>
            <person name="Gobler C.J."/>
            <person name="Berry D.L."/>
            <person name="Dyhrman S.T."/>
            <person name="Wilhelm S.W."/>
            <person name="Salamov A."/>
            <person name="Lobanov A.V."/>
            <person name="Zhang Y."/>
            <person name="Collier J.L."/>
            <person name="Wurch L.L."/>
            <person name="Kustka A.B."/>
            <person name="Dill B.D."/>
            <person name="Shah M."/>
            <person name="VerBerkmoes N.C."/>
            <person name="Kuo A."/>
            <person name="Terry A."/>
            <person name="Pangilinan J."/>
            <person name="Lindquist E.A."/>
            <person name="Lucas S."/>
            <person name="Paulsen I.T."/>
            <person name="Hattenrath-Lehmann T.K."/>
            <person name="Talmage S.C."/>
            <person name="Walker E.A."/>
            <person name="Koch F."/>
            <person name="Burson A.M."/>
            <person name="Marcoval M.A."/>
            <person name="Tang Y.Z."/>
            <person name="Lecleir G.R."/>
            <person name="Coyne K.J."/>
            <person name="Berg G.M."/>
            <person name="Bertrand E.M."/>
            <person name="Saito M.A."/>
            <person name="Gladyshev V.N."/>
            <person name="Grigoriev I.V."/>
        </authorList>
    </citation>
    <scope>NUCLEOTIDE SEQUENCE [LARGE SCALE GENOMIC DNA]</scope>
    <source>
        <strain evidence="7">CCMP 1984</strain>
    </source>
</reference>
<dbReference type="InterPro" id="IPR002048">
    <property type="entry name" value="EF_hand_dom"/>
</dbReference>
<name>F0XW51_AURAN</name>
<dbReference type="OMA" id="MKGVYHA"/>
<evidence type="ECO:0000256" key="2">
    <source>
        <dbReference type="ARBA" id="ARBA00022737"/>
    </source>
</evidence>
<evidence type="ECO:0000313" key="6">
    <source>
        <dbReference type="EMBL" id="EGB12716.1"/>
    </source>
</evidence>
<dbReference type="GeneID" id="20218999"/>
<dbReference type="InterPro" id="IPR051581">
    <property type="entry name" value="Ca-bind"/>
</dbReference>
<dbReference type="AlphaFoldDB" id="F0XW51"/>
<organism evidence="7">
    <name type="scientific">Aureococcus anophagefferens</name>
    <name type="common">Harmful bloom alga</name>
    <dbReference type="NCBI Taxonomy" id="44056"/>
    <lineage>
        <taxon>Eukaryota</taxon>
        <taxon>Sar</taxon>
        <taxon>Stramenopiles</taxon>
        <taxon>Ochrophyta</taxon>
        <taxon>Pelagophyceae</taxon>
        <taxon>Pelagomonadales</taxon>
        <taxon>Pelagomonadaceae</taxon>
        <taxon>Aureococcus</taxon>
    </lineage>
</organism>
<feature type="domain" description="EF-hand" evidence="5">
    <location>
        <begin position="90"/>
        <end position="125"/>
    </location>
</feature>
<feature type="region of interest" description="Disordered" evidence="4">
    <location>
        <begin position="1"/>
        <end position="23"/>
    </location>
</feature>
<gene>
    <name evidence="6" type="ORF">AURANDRAFT_18505</name>
</gene>
<dbReference type="PANTHER" id="PTHR34524:SF6">
    <property type="entry name" value="CALCYPHOSINE LIKE"/>
    <property type="match status" value="1"/>
</dbReference>
<dbReference type="Gene3D" id="1.10.238.10">
    <property type="entry name" value="EF-hand"/>
    <property type="match status" value="2"/>
</dbReference>
<evidence type="ECO:0000256" key="4">
    <source>
        <dbReference type="SAM" id="MobiDB-lite"/>
    </source>
</evidence>
<dbReference type="SUPFAM" id="SSF47473">
    <property type="entry name" value="EF-hand"/>
    <property type="match status" value="1"/>
</dbReference>
<dbReference type="PROSITE" id="PS50222">
    <property type="entry name" value="EF_HAND_2"/>
    <property type="match status" value="2"/>
</dbReference>
<dbReference type="eggNOG" id="KOG0032">
    <property type="taxonomic scope" value="Eukaryota"/>
</dbReference>
<keyword evidence="1" id="KW-0479">Metal-binding</keyword>
<dbReference type="Proteomes" id="UP000002729">
    <property type="component" value="Unassembled WGS sequence"/>
</dbReference>
<dbReference type="PROSITE" id="PS00018">
    <property type="entry name" value="EF_HAND_1"/>
    <property type="match status" value="2"/>
</dbReference>
<accession>F0XW51</accession>
<dbReference type="OrthoDB" id="444540at2759"/>
<dbReference type="RefSeq" id="XP_009032367.1">
    <property type="nucleotide sequence ID" value="XM_009034119.1"/>
</dbReference>
<evidence type="ECO:0000256" key="1">
    <source>
        <dbReference type="ARBA" id="ARBA00022723"/>
    </source>
</evidence>
<dbReference type="CDD" id="cd00051">
    <property type="entry name" value="EFh"/>
    <property type="match status" value="1"/>
</dbReference>
<dbReference type="InParanoid" id="F0XW51"/>
<keyword evidence="3" id="KW-0106">Calcium</keyword>
<dbReference type="PANTHER" id="PTHR34524">
    <property type="entry name" value="CALCYPHOSIN"/>
    <property type="match status" value="1"/>
</dbReference>
<protein>
    <recommendedName>
        <fullName evidence="5">EF-hand domain-containing protein</fullName>
    </recommendedName>
</protein>
<sequence>MEAVWRPRGAAVSSRKRAARPLGDASARAAAAAARPAERALDSLRAALKKRGVRGIVALARNFRIADRDRSGALREVEFERSVKNSQSGLDSSDISALFAYFDADRSGEVDYDEFLAAIRGPPNARRQAMVAEAFSVLDADGSGVVEPSDIVSRFDASKHPDVKKGARTPDEVMREFLDTFDVGGVVDGKVTKDEFLNYYHNVSCSIDDDDYFELMIRNAW</sequence>
<dbReference type="InterPro" id="IPR011992">
    <property type="entry name" value="EF-hand-dom_pair"/>
</dbReference>
<keyword evidence="7" id="KW-1185">Reference proteome</keyword>
<dbReference type="KEGG" id="aaf:AURANDRAFT_18505"/>
<dbReference type="SMART" id="SM00054">
    <property type="entry name" value="EFh"/>
    <property type="match status" value="4"/>
</dbReference>
<dbReference type="EMBL" id="GL833120">
    <property type="protein sequence ID" value="EGB12716.1"/>
    <property type="molecule type" value="Genomic_DNA"/>
</dbReference>
<dbReference type="InterPro" id="IPR018247">
    <property type="entry name" value="EF_Hand_1_Ca_BS"/>
</dbReference>
<evidence type="ECO:0000259" key="5">
    <source>
        <dbReference type="PROSITE" id="PS50222"/>
    </source>
</evidence>
<evidence type="ECO:0000256" key="3">
    <source>
        <dbReference type="ARBA" id="ARBA00022837"/>
    </source>
</evidence>
<dbReference type="GO" id="GO:0005509">
    <property type="term" value="F:calcium ion binding"/>
    <property type="evidence" value="ECO:0007669"/>
    <property type="project" value="InterPro"/>
</dbReference>
<dbReference type="Pfam" id="PF13499">
    <property type="entry name" value="EF-hand_7"/>
    <property type="match status" value="1"/>
</dbReference>
<proteinExistence type="predicted"/>
<keyword evidence="2" id="KW-0677">Repeat</keyword>
<feature type="domain" description="EF-hand" evidence="5">
    <location>
        <begin position="126"/>
        <end position="161"/>
    </location>
</feature>
<feature type="non-terminal residue" evidence="6">
    <location>
        <position position="221"/>
    </location>
</feature>
<evidence type="ECO:0000313" key="7">
    <source>
        <dbReference type="Proteomes" id="UP000002729"/>
    </source>
</evidence>